<dbReference type="InterPro" id="IPR004398">
    <property type="entry name" value="RNA_MeTrfase_RsmD"/>
</dbReference>
<dbReference type="PANTHER" id="PTHR43542:SF1">
    <property type="entry name" value="METHYLTRANSFERASE"/>
    <property type="match status" value="1"/>
</dbReference>
<dbReference type="PIRSF" id="PIRSF004553">
    <property type="entry name" value="CHP00095"/>
    <property type="match status" value="1"/>
</dbReference>
<keyword evidence="2 3" id="KW-0808">Transferase</keyword>
<dbReference type="InterPro" id="IPR029063">
    <property type="entry name" value="SAM-dependent_MTases_sf"/>
</dbReference>
<name>A0A1G7U3Q3_9PROT</name>
<evidence type="ECO:0000256" key="2">
    <source>
        <dbReference type="ARBA" id="ARBA00022679"/>
    </source>
</evidence>
<dbReference type="SUPFAM" id="SSF53335">
    <property type="entry name" value="S-adenosyl-L-methionine-dependent methyltransferases"/>
    <property type="match status" value="1"/>
</dbReference>
<evidence type="ECO:0000256" key="1">
    <source>
        <dbReference type="ARBA" id="ARBA00022603"/>
    </source>
</evidence>
<gene>
    <name evidence="3" type="ORF">SAMN05421742_101189</name>
</gene>
<dbReference type="GO" id="GO:0008168">
    <property type="term" value="F:methyltransferase activity"/>
    <property type="evidence" value="ECO:0007669"/>
    <property type="project" value="UniProtKB-KW"/>
</dbReference>
<dbReference type="AlphaFoldDB" id="A0A1G7U3Q3"/>
<dbReference type="EMBL" id="FNCV01000001">
    <property type="protein sequence ID" value="SDG41891.1"/>
    <property type="molecule type" value="Genomic_DNA"/>
</dbReference>
<organism evidence="3 4">
    <name type="scientific">Roseospirillum parvum</name>
    <dbReference type="NCBI Taxonomy" id="83401"/>
    <lineage>
        <taxon>Bacteria</taxon>
        <taxon>Pseudomonadati</taxon>
        <taxon>Pseudomonadota</taxon>
        <taxon>Alphaproteobacteria</taxon>
        <taxon>Rhodospirillales</taxon>
        <taxon>Rhodospirillaceae</taxon>
        <taxon>Roseospirillum</taxon>
    </lineage>
</organism>
<dbReference type="Proteomes" id="UP000217076">
    <property type="component" value="Unassembled WGS sequence"/>
</dbReference>
<dbReference type="RefSeq" id="WP_092614063.1">
    <property type="nucleotide sequence ID" value="NZ_FNCV01000001.1"/>
</dbReference>
<sequence length="194" mass="20479">MSRHPQGSRGLRLIAGAYKGRRLPGPPDDRIRPTTDRVREALFNLLAHRFRRGAHGLDGVRLLDAFAGTGALGLEALSRGAEVTFLDTSAEARRLVAAALKALEVPPGRARLLAADALKPPPADAPMEVVLLDPPYGQELGPPALAALAAAGWIGPETLAVVEHARPLDAVPGFTIEQSRTFGRSSLTLVVPEG</sequence>
<dbReference type="CDD" id="cd02440">
    <property type="entry name" value="AdoMet_MTases"/>
    <property type="match status" value="1"/>
</dbReference>
<reference evidence="4" key="1">
    <citation type="submission" date="2016-10" db="EMBL/GenBank/DDBJ databases">
        <authorList>
            <person name="Varghese N."/>
            <person name="Submissions S."/>
        </authorList>
    </citation>
    <scope>NUCLEOTIDE SEQUENCE [LARGE SCALE GENOMIC DNA]</scope>
    <source>
        <strain evidence="4">930I</strain>
    </source>
</reference>
<dbReference type="PANTHER" id="PTHR43542">
    <property type="entry name" value="METHYLTRANSFERASE"/>
    <property type="match status" value="1"/>
</dbReference>
<proteinExistence type="predicted"/>
<accession>A0A1G7U3Q3</accession>
<dbReference type="Gene3D" id="3.40.50.150">
    <property type="entry name" value="Vaccinia Virus protein VP39"/>
    <property type="match status" value="1"/>
</dbReference>
<dbReference type="NCBIfam" id="TIGR00095">
    <property type="entry name" value="16S rRNA (guanine(966)-N(2))-methyltransferase RsmD"/>
    <property type="match status" value="1"/>
</dbReference>
<dbReference type="Pfam" id="PF03602">
    <property type="entry name" value="Cons_hypoth95"/>
    <property type="match status" value="1"/>
</dbReference>
<dbReference type="OrthoDB" id="9803017at2"/>
<keyword evidence="1 3" id="KW-0489">Methyltransferase</keyword>
<evidence type="ECO:0000313" key="4">
    <source>
        <dbReference type="Proteomes" id="UP000217076"/>
    </source>
</evidence>
<dbReference type="GO" id="GO:0031167">
    <property type="term" value="P:rRNA methylation"/>
    <property type="evidence" value="ECO:0007669"/>
    <property type="project" value="InterPro"/>
</dbReference>
<dbReference type="STRING" id="83401.SAMN05421742_101189"/>
<keyword evidence="4" id="KW-1185">Reference proteome</keyword>
<evidence type="ECO:0000313" key="3">
    <source>
        <dbReference type="EMBL" id="SDG41891.1"/>
    </source>
</evidence>
<protein>
    <submittedName>
        <fullName evidence="3">16S rRNA (Guanine966-N2)-methyltransferase</fullName>
    </submittedName>
</protein>